<proteinExistence type="predicted"/>
<evidence type="ECO:0000313" key="3">
    <source>
        <dbReference type="Proteomes" id="UP000734854"/>
    </source>
</evidence>
<reference evidence="2 3" key="1">
    <citation type="submission" date="2020-08" db="EMBL/GenBank/DDBJ databases">
        <title>Plant Genome Project.</title>
        <authorList>
            <person name="Zhang R.-G."/>
        </authorList>
    </citation>
    <scope>NUCLEOTIDE SEQUENCE [LARGE SCALE GENOMIC DNA]</scope>
    <source>
        <tissue evidence="2">Rhizome</tissue>
    </source>
</reference>
<comment type="caution">
    <text evidence="2">The sequence shown here is derived from an EMBL/GenBank/DDBJ whole genome shotgun (WGS) entry which is preliminary data.</text>
</comment>
<dbReference type="EMBL" id="JACMSC010000016">
    <property type="protein sequence ID" value="KAG6481491.1"/>
    <property type="molecule type" value="Genomic_DNA"/>
</dbReference>
<dbReference type="PANTHER" id="PTHR33448:SF10">
    <property type="entry name" value="PROTAMINE P1 FAMILY PROTEIN"/>
    <property type="match status" value="1"/>
</dbReference>
<protein>
    <submittedName>
        <fullName evidence="2">Uncharacterized protein</fullName>
    </submittedName>
</protein>
<evidence type="ECO:0000256" key="1">
    <source>
        <dbReference type="SAM" id="MobiDB-lite"/>
    </source>
</evidence>
<feature type="region of interest" description="Disordered" evidence="1">
    <location>
        <begin position="192"/>
        <end position="225"/>
    </location>
</feature>
<organism evidence="2 3">
    <name type="scientific">Zingiber officinale</name>
    <name type="common">Ginger</name>
    <name type="synonym">Amomum zingiber</name>
    <dbReference type="NCBI Taxonomy" id="94328"/>
    <lineage>
        <taxon>Eukaryota</taxon>
        <taxon>Viridiplantae</taxon>
        <taxon>Streptophyta</taxon>
        <taxon>Embryophyta</taxon>
        <taxon>Tracheophyta</taxon>
        <taxon>Spermatophyta</taxon>
        <taxon>Magnoliopsida</taxon>
        <taxon>Liliopsida</taxon>
        <taxon>Zingiberales</taxon>
        <taxon>Zingiberaceae</taxon>
        <taxon>Zingiber</taxon>
    </lineage>
</organism>
<dbReference type="AlphaFoldDB" id="A0A8J5FAJ8"/>
<evidence type="ECO:0000313" key="2">
    <source>
        <dbReference type="EMBL" id="KAG6481491.1"/>
    </source>
</evidence>
<dbReference type="PANTHER" id="PTHR33448">
    <property type="entry name" value="CHLOROPLAST PROTEIN HCF243-RELATED"/>
    <property type="match status" value="1"/>
</dbReference>
<feature type="compositionally biased region" description="Low complexity" evidence="1">
    <location>
        <begin position="36"/>
        <end position="48"/>
    </location>
</feature>
<sequence>MLMTGGVKVSSSPGREKLPPPIGLARLLYGKAIGSRSRGRSASAARSSPMFVSQSRSRGRSASAAVEVAAAAAEEGEPSSPKVTCIGQVRMRNKNRTPWGKHRKAPSAKKQRSHSCLVSCHCFHKAFLCVVFKTPPGGSGGGRRRLWLWRRRWSCIQSGRSEEYKERKKLDPVKSPQLPEFITCATKEADQKYDDGEGKNGEAVVVREEPPVPLSSETTSSPPKNALLLMRCRSAPHNRASSLATGRFALPPDEELVQQSAAGEETTQEAAAEAQAEEEHQVEDDEAKGSESQRLLVLPRSKSEPAWRAAAKLAVPEAASCFWPAQVNDNRLHYSSPTDVSSPPQ</sequence>
<dbReference type="Proteomes" id="UP000734854">
    <property type="component" value="Unassembled WGS sequence"/>
</dbReference>
<feature type="region of interest" description="Disordered" evidence="1">
    <location>
        <begin position="258"/>
        <end position="305"/>
    </location>
</feature>
<accession>A0A8J5FAJ8</accession>
<feature type="compositionally biased region" description="Low complexity" evidence="1">
    <location>
        <begin position="258"/>
        <end position="274"/>
    </location>
</feature>
<feature type="region of interest" description="Disordered" evidence="1">
    <location>
        <begin position="1"/>
        <end position="21"/>
    </location>
</feature>
<name>A0A8J5FAJ8_ZINOF</name>
<keyword evidence="3" id="KW-1185">Reference proteome</keyword>
<feature type="compositionally biased region" description="Basic and acidic residues" evidence="1">
    <location>
        <begin position="192"/>
        <end position="210"/>
    </location>
</feature>
<feature type="region of interest" description="Disordered" evidence="1">
    <location>
        <begin position="36"/>
        <end position="60"/>
    </location>
</feature>
<gene>
    <name evidence="2" type="ORF">ZIOFF_058095</name>
</gene>